<reference evidence="1" key="1">
    <citation type="submission" date="2019-03" db="EMBL/GenBank/DDBJ databases">
        <title>Single cell metagenomics reveals metabolic interactions within the superorganism composed of flagellate Streblomastix strix and complex community of Bacteroidetes bacteria on its surface.</title>
        <authorList>
            <person name="Treitli S.C."/>
            <person name="Kolisko M."/>
            <person name="Husnik F."/>
            <person name="Keeling P."/>
            <person name="Hampl V."/>
        </authorList>
    </citation>
    <scope>NUCLEOTIDE SEQUENCE</scope>
    <source>
        <strain evidence="1">STM</strain>
    </source>
</reference>
<dbReference type="EMBL" id="SNRY01000157">
    <property type="protein sequence ID" value="KAA6345771.1"/>
    <property type="molecule type" value="Genomic_DNA"/>
</dbReference>
<accession>A0A5J4SK88</accession>
<sequence length="158" mass="18614">MAKKKLPGHYCKICRERKANEKFSGKGHAKHICKKCSALLQERKNELPDIEITGDTIFDDVDIDCLPVFSEKKKFSELDSYEKMVLRDYIRSEITEHLEYVNKTPNDTDLIEIRKRMMSFFDDEHNIILKKDVPLRKFFEDNAASIISKLQKKREDSQ</sequence>
<dbReference type="AlphaFoldDB" id="A0A5J4SK88"/>
<gene>
    <name evidence="1" type="ORF">EZS27_006707</name>
</gene>
<comment type="caution">
    <text evidence="1">The sequence shown here is derived from an EMBL/GenBank/DDBJ whole genome shotgun (WGS) entry which is preliminary data.</text>
</comment>
<proteinExistence type="predicted"/>
<name>A0A5J4SK88_9ZZZZ</name>
<protein>
    <submittedName>
        <fullName evidence="1">Uncharacterized protein</fullName>
    </submittedName>
</protein>
<evidence type="ECO:0000313" key="1">
    <source>
        <dbReference type="EMBL" id="KAA6345771.1"/>
    </source>
</evidence>
<organism evidence="1">
    <name type="scientific">termite gut metagenome</name>
    <dbReference type="NCBI Taxonomy" id="433724"/>
    <lineage>
        <taxon>unclassified sequences</taxon>
        <taxon>metagenomes</taxon>
        <taxon>organismal metagenomes</taxon>
    </lineage>
</organism>